<dbReference type="EMBL" id="LKMD01000108">
    <property type="protein sequence ID" value="PIA88993.1"/>
    <property type="molecule type" value="Genomic_DNA"/>
</dbReference>
<reference evidence="3 5" key="1">
    <citation type="submission" date="2015-10" db="EMBL/GenBank/DDBJ databases">
        <title>The cercosporin biosynthetic gene cluster was horizontally transferred to several fungal lineages and shown to be expanded in Cercospora beticola based on microsynteny with recipient genomes.</title>
        <authorList>
            <person name="De Jonge R."/>
            <person name="Ebert M.K."/>
            <person name="Suttle J.C."/>
            <person name="Jurick Ii W.M."/>
            <person name="Secor G.A."/>
            <person name="Thomma B.P."/>
            <person name="Van De Peer Y."/>
            <person name="Bolton M.D."/>
        </authorList>
    </citation>
    <scope>NUCLEOTIDE SEQUENCE [LARGE SCALE GENOMIC DNA]</scope>
    <source>
        <strain evidence="3 5">09-40</strain>
    </source>
</reference>
<protein>
    <recommendedName>
        <fullName evidence="2">Heterokaryon incompatibility domain-containing protein</fullName>
    </recommendedName>
</protein>
<dbReference type="Proteomes" id="UP001302367">
    <property type="component" value="Chromosome 5"/>
</dbReference>
<dbReference type="PANTHER" id="PTHR33112:SF10">
    <property type="entry name" value="TOL"/>
    <property type="match status" value="1"/>
</dbReference>
<dbReference type="PANTHER" id="PTHR33112">
    <property type="entry name" value="DOMAIN PROTEIN, PUTATIVE-RELATED"/>
    <property type="match status" value="1"/>
</dbReference>
<dbReference type="InterPro" id="IPR010730">
    <property type="entry name" value="HET"/>
</dbReference>
<evidence type="ECO:0000256" key="1">
    <source>
        <dbReference type="SAM" id="MobiDB-lite"/>
    </source>
</evidence>
<dbReference type="Pfam" id="PF06985">
    <property type="entry name" value="HET"/>
    <property type="match status" value="1"/>
</dbReference>
<evidence type="ECO:0000259" key="2">
    <source>
        <dbReference type="Pfam" id="PF06985"/>
    </source>
</evidence>
<evidence type="ECO:0000313" key="6">
    <source>
        <dbReference type="Proteomes" id="UP001302367"/>
    </source>
</evidence>
<accession>A0A2G5H9L1</accession>
<feature type="domain" description="Heterokaryon incompatibility" evidence="2">
    <location>
        <begin position="270"/>
        <end position="419"/>
    </location>
</feature>
<dbReference type="AlphaFoldDB" id="A0A2G5H9L1"/>
<dbReference type="Proteomes" id="UP000230605">
    <property type="component" value="Chromosome 5"/>
</dbReference>
<feature type="region of interest" description="Disordered" evidence="1">
    <location>
        <begin position="1"/>
        <end position="34"/>
    </location>
</feature>
<evidence type="ECO:0000313" key="5">
    <source>
        <dbReference type="Proteomes" id="UP000230605"/>
    </source>
</evidence>
<name>A0A2G5H9L1_CERBT</name>
<feature type="compositionally biased region" description="Basic residues" evidence="1">
    <location>
        <begin position="1"/>
        <end position="13"/>
    </location>
</feature>
<organism evidence="3 5">
    <name type="scientific">Cercospora beticola</name>
    <name type="common">Sugarbeet leaf spot fungus</name>
    <dbReference type="NCBI Taxonomy" id="122368"/>
    <lineage>
        <taxon>Eukaryota</taxon>
        <taxon>Fungi</taxon>
        <taxon>Dikarya</taxon>
        <taxon>Ascomycota</taxon>
        <taxon>Pezizomycotina</taxon>
        <taxon>Dothideomycetes</taxon>
        <taxon>Dothideomycetidae</taxon>
        <taxon>Mycosphaerellales</taxon>
        <taxon>Mycosphaerellaceae</taxon>
        <taxon>Cercospora</taxon>
    </lineage>
</organism>
<evidence type="ECO:0000313" key="4">
    <source>
        <dbReference type="EMBL" id="WPB03311.1"/>
    </source>
</evidence>
<keyword evidence="6" id="KW-1185">Reference proteome</keyword>
<evidence type="ECO:0000313" key="3">
    <source>
        <dbReference type="EMBL" id="PIA88993.1"/>
    </source>
</evidence>
<gene>
    <name evidence="3" type="ORF">CB0940_07368</name>
    <name evidence="4" type="ORF">RHO25_007948</name>
</gene>
<sequence length="725" mass="80610">MKKLFSRLKRKNAKPSSNGEHTGPPRPSPPPLQITTAPQLSTVIQDLVHTSLGGDASSLAPGVCDVCYNLDPANDPYCEVGMADLCLPENRDSLRSSTVSIHVHKINSSSQTCAYCKYIMRAISTFVPESTAPEEYATLYIMENMPMTIQVFENQVAQQEDYEPQASIELFLQAVGPSAKGTTRASAMNAAAFPRSSISEERTGALGYAKDRPSSTADDQIFHFLDQCITRCTNGHESCKSRAEHLPDRVLQIRGDSIALVETEGQTGDYLALSYCWGGDQDLKLTKTRRAELLQGVSLSSLPIMFQDVVAIAKRLSLHRIWIDALCIVQDDHQDWEVQATKMGEYYNNATLVLAAASVKSPQEQLLRPRPEYYDSVTLDQFDHHRRTTICARRDPWVFKGKGGNWNSPLLNRAWAYQERLLARRIVTFGEGAVKFECRKHTMVEGQLAGVEGLPQLGFMAPHPDDPEMWSLFEDWQQIVGGYSGLKATFETDKLIAFAGIASEFARATGWIPRFGLWEQHLLKQMTWKVPEGDLSPRPTQAVAPTWSWASVNTQMDMFSSMFSSTSTSFKVLWDCVVAPASTSAKPEVLTIHGLLAPCALICREPYKTNGHSHRLQCEGYQWDTYMWPDAALTTAKAALPGYDMDATVRATAEEMRAGLQPFVGVCYCLLLAKTDADNPTCIALVLGRSREHDGMFERIGLTADTNLRFFSDCIKAKRVTVEIV</sequence>
<reference evidence="4 6" key="2">
    <citation type="submission" date="2023-09" db="EMBL/GenBank/DDBJ databases">
        <title>Complete-Gapless Cercospora beticola genome.</title>
        <authorList>
            <person name="Wyatt N.A."/>
            <person name="Spanner R.E."/>
            <person name="Bolton M.D."/>
        </authorList>
    </citation>
    <scope>NUCLEOTIDE SEQUENCE [LARGE SCALE GENOMIC DNA]</scope>
    <source>
        <strain evidence="4">Cb09-40</strain>
    </source>
</reference>
<dbReference type="OrthoDB" id="3629835at2759"/>
<dbReference type="EMBL" id="CP134188">
    <property type="protein sequence ID" value="WPB03311.1"/>
    <property type="molecule type" value="Genomic_DNA"/>
</dbReference>
<proteinExistence type="predicted"/>